<reference evidence="1 2" key="1">
    <citation type="journal article" date="2015" name="Genome Biol. Evol.">
        <title>The genome of winter moth (Operophtera brumata) provides a genomic perspective on sexual dimorphism and phenology.</title>
        <authorList>
            <person name="Derks M.F."/>
            <person name="Smit S."/>
            <person name="Salis L."/>
            <person name="Schijlen E."/>
            <person name="Bossers A."/>
            <person name="Mateman C."/>
            <person name="Pijl A.S."/>
            <person name="de Ridder D."/>
            <person name="Groenen M.A."/>
            <person name="Visser M.E."/>
            <person name="Megens H.J."/>
        </authorList>
    </citation>
    <scope>NUCLEOTIDE SEQUENCE [LARGE SCALE GENOMIC DNA]</scope>
    <source>
        <strain evidence="1">WM2013NL</strain>
        <tissue evidence="1">Head and thorax</tissue>
    </source>
</reference>
<evidence type="ECO:0000313" key="1">
    <source>
        <dbReference type="EMBL" id="KOB67349.1"/>
    </source>
</evidence>
<keyword evidence="2" id="KW-1185">Reference proteome</keyword>
<name>A0A0L7KWC7_OPEBR</name>
<comment type="caution">
    <text evidence="1">The sequence shown here is derived from an EMBL/GenBank/DDBJ whole genome shotgun (WGS) entry which is preliminary data.</text>
</comment>
<sequence length="265" mass="30792">MIDSEKIMSHWNIQPNPFDKISPFLFADIVHDAIKRSQCIIIFVEEHLCTEYVGVKDDFGSPYQNLRQGVIGKRVRYIPAATEPYETISNILIPHQENVFYLHSGVKLQADNSLKYLYIFFQDYYNATQVQSLRNHDYIMNDVYNTISKSKKKSGPIVAFYTGKVSPIPVEEVEFDPVKPDDVPSDMGVLVRAEGAMFRLSETWTDQTISTTISYTDFELLFNFRVEYNEWLLGHNQLVEVHESFKTRHHAESNRIAIIHLYLLE</sequence>
<accession>A0A0L7KWC7</accession>
<proteinExistence type="predicted"/>
<dbReference type="AlphaFoldDB" id="A0A0L7KWC7"/>
<dbReference type="Proteomes" id="UP000037510">
    <property type="component" value="Unassembled WGS sequence"/>
</dbReference>
<evidence type="ECO:0000313" key="2">
    <source>
        <dbReference type="Proteomes" id="UP000037510"/>
    </source>
</evidence>
<gene>
    <name evidence="1" type="ORF">OBRU01_15192</name>
</gene>
<protein>
    <submittedName>
        <fullName evidence="1">Putative vacuolar ATP synthase subunit S1</fullName>
    </submittedName>
</protein>
<organism evidence="1 2">
    <name type="scientific">Operophtera brumata</name>
    <name type="common">Winter moth</name>
    <name type="synonym">Phalaena brumata</name>
    <dbReference type="NCBI Taxonomy" id="104452"/>
    <lineage>
        <taxon>Eukaryota</taxon>
        <taxon>Metazoa</taxon>
        <taxon>Ecdysozoa</taxon>
        <taxon>Arthropoda</taxon>
        <taxon>Hexapoda</taxon>
        <taxon>Insecta</taxon>
        <taxon>Pterygota</taxon>
        <taxon>Neoptera</taxon>
        <taxon>Endopterygota</taxon>
        <taxon>Lepidoptera</taxon>
        <taxon>Glossata</taxon>
        <taxon>Ditrysia</taxon>
        <taxon>Geometroidea</taxon>
        <taxon>Geometridae</taxon>
        <taxon>Larentiinae</taxon>
        <taxon>Operophtera</taxon>
    </lineage>
</organism>
<dbReference type="EMBL" id="JTDY01005123">
    <property type="protein sequence ID" value="KOB67349.1"/>
    <property type="molecule type" value="Genomic_DNA"/>
</dbReference>